<dbReference type="Proteomes" id="UP000004386">
    <property type="component" value="Unassembled WGS sequence"/>
</dbReference>
<organism evidence="3 4">
    <name type="scientific">Brucella intermedia LMG 3301</name>
    <dbReference type="NCBI Taxonomy" id="641118"/>
    <lineage>
        <taxon>Bacteria</taxon>
        <taxon>Pseudomonadati</taxon>
        <taxon>Pseudomonadota</taxon>
        <taxon>Alphaproteobacteria</taxon>
        <taxon>Hyphomicrobiales</taxon>
        <taxon>Brucellaceae</taxon>
        <taxon>Brucella/Ochrobactrum group</taxon>
        <taxon>Brucella</taxon>
    </lineage>
</organism>
<protein>
    <recommendedName>
        <fullName evidence="2">DUF4142 domain-containing protein</fullName>
    </recommendedName>
</protein>
<dbReference type="InterPro" id="IPR012347">
    <property type="entry name" value="Ferritin-like"/>
</dbReference>
<feature type="domain" description="DUF4142" evidence="2">
    <location>
        <begin position="51"/>
        <end position="187"/>
    </location>
</feature>
<dbReference type="EMBL" id="ACQA01000002">
    <property type="protein sequence ID" value="EEQ94172.1"/>
    <property type="molecule type" value="Genomic_DNA"/>
</dbReference>
<evidence type="ECO:0000259" key="2">
    <source>
        <dbReference type="Pfam" id="PF13628"/>
    </source>
</evidence>
<evidence type="ECO:0000256" key="1">
    <source>
        <dbReference type="SAM" id="SignalP"/>
    </source>
</evidence>
<dbReference type="Gene3D" id="1.20.1260.10">
    <property type="match status" value="1"/>
</dbReference>
<keyword evidence="1" id="KW-0732">Signal</keyword>
<name>C4WP31_9HYPH</name>
<sequence length="189" mass="20730">MGSNFFQGKGNRIMKTVLLAFSAILLMSAPVYAQSTSEKTGINSLVGSAPSTQDFVTLSGSGDMFEIESSKLALAKADPTTKSFAQQMITDHQKTSEELKALLSTKVNSVKAPTALSDDHQEMLDKLKGLEGEDFTKQYRSDQEEVHEDAVDLFKRYGEGGENADLRAWANATRPALEHHLEMAKKLNE</sequence>
<dbReference type="Pfam" id="PF13628">
    <property type="entry name" value="DUF4142"/>
    <property type="match status" value="1"/>
</dbReference>
<reference evidence="3 4" key="1">
    <citation type="submission" date="2009-05" db="EMBL/GenBank/DDBJ databases">
        <authorList>
            <person name="Setubal J.C."/>
            <person name="Boyle S."/>
            <person name="Crasta O.R."/>
            <person name="Gillespie J.J."/>
            <person name="Kenyon R.W."/>
            <person name="Lu J."/>
            <person name="Mane S."/>
            <person name="Nagrani S."/>
            <person name="Shallom J.M."/>
            <person name="Shallom S."/>
            <person name="Shukla M."/>
            <person name="Snyder E.E."/>
            <person name="Sobral B.W."/>
            <person name="Wattam A.R."/>
            <person name="Will R."/>
            <person name="Williams K."/>
            <person name="Yoo H."/>
            <person name="Munk C."/>
            <person name="Tapia R."/>
            <person name="Green L."/>
            <person name="Rogers Y."/>
            <person name="Detter J.C."/>
            <person name="Bruce D."/>
            <person name="Brettin T.S."/>
            <person name="Tsolis R."/>
        </authorList>
    </citation>
    <scope>NUCLEOTIDE SEQUENCE [LARGE SCALE GENOMIC DNA]</scope>
    <source>
        <strain evidence="3 4">LMG 3301</strain>
    </source>
</reference>
<dbReference type="PANTHER" id="PTHR38593:SF1">
    <property type="entry name" value="BLR2558 PROTEIN"/>
    <property type="match status" value="1"/>
</dbReference>
<proteinExistence type="predicted"/>
<feature type="chain" id="PRO_5002945390" description="DUF4142 domain-containing protein" evidence="1">
    <location>
        <begin position="34"/>
        <end position="189"/>
    </location>
</feature>
<evidence type="ECO:0000313" key="4">
    <source>
        <dbReference type="Proteomes" id="UP000004386"/>
    </source>
</evidence>
<comment type="caution">
    <text evidence="3">The sequence shown here is derived from an EMBL/GenBank/DDBJ whole genome shotgun (WGS) entry which is preliminary data.</text>
</comment>
<evidence type="ECO:0000313" key="3">
    <source>
        <dbReference type="EMBL" id="EEQ94172.1"/>
    </source>
</evidence>
<gene>
    <name evidence="3" type="ORF">OINT_2001390</name>
</gene>
<dbReference type="HOGENOM" id="CLU_079636_6_3_5"/>
<feature type="signal peptide" evidence="1">
    <location>
        <begin position="1"/>
        <end position="33"/>
    </location>
</feature>
<dbReference type="InterPro" id="IPR025419">
    <property type="entry name" value="DUF4142"/>
</dbReference>
<accession>C4WP31</accession>
<dbReference type="PANTHER" id="PTHR38593">
    <property type="entry name" value="BLR2558 PROTEIN"/>
    <property type="match status" value="1"/>
</dbReference>
<dbReference type="AlphaFoldDB" id="C4WP31"/>